<feature type="non-terminal residue" evidence="1">
    <location>
        <position position="80"/>
    </location>
</feature>
<organism evidence="1">
    <name type="scientific">marine metagenome</name>
    <dbReference type="NCBI Taxonomy" id="408172"/>
    <lineage>
        <taxon>unclassified sequences</taxon>
        <taxon>metagenomes</taxon>
        <taxon>ecological metagenomes</taxon>
    </lineage>
</organism>
<sequence length="80" mass="9248">MIRRSFVKSISALSISPFFSWVNIFSWFKGVEVVKDRVKEIIAIVNTDEPGFQLHSENPIPILDAGPPKNWTWRKYLIDA</sequence>
<gene>
    <name evidence="1" type="ORF">METZ01_LOCUS365403</name>
</gene>
<evidence type="ECO:0000313" key="1">
    <source>
        <dbReference type="EMBL" id="SVD12549.1"/>
    </source>
</evidence>
<protein>
    <submittedName>
        <fullName evidence="1">Uncharacterized protein</fullName>
    </submittedName>
</protein>
<dbReference type="EMBL" id="UINC01131070">
    <property type="protein sequence ID" value="SVD12549.1"/>
    <property type="molecule type" value="Genomic_DNA"/>
</dbReference>
<proteinExistence type="predicted"/>
<name>A0A382SRJ5_9ZZZZ</name>
<reference evidence="1" key="1">
    <citation type="submission" date="2018-05" db="EMBL/GenBank/DDBJ databases">
        <authorList>
            <person name="Lanie J.A."/>
            <person name="Ng W.-L."/>
            <person name="Kazmierczak K.M."/>
            <person name="Andrzejewski T.M."/>
            <person name="Davidsen T.M."/>
            <person name="Wayne K.J."/>
            <person name="Tettelin H."/>
            <person name="Glass J.I."/>
            <person name="Rusch D."/>
            <person name="Podicherti R."/>
            <person name="Tsui H.-C.T."/>
            <person name="Winkler M.E."/>
        </authorList>
    </citation>
    <scope>NUCLEOTIDE SEQUENCE</scope>
</reference>
<accession>A0A382SRJ5</accession>
<dbReference type="AlphaFoldDB" id="A0A382SRJ5"/>